<evidence type="ECO:0000313" key="3">
    <source>
        <dbReference type="Proteomes" id="UP000275749"/>
    </source>
</evidence>
<feature type="transmembrane region" description="Helical" evidence="1">
    <location>
        <begin position="73"/>
        <end position="93"/>
    </location>
</feature>
<sequence>MASSEVVGPEADGTTSGTWAVVVSAFAVIATAAACGILFRGYLALARLPGEVPPLDQVPDTPQTQGPMQWMQFGTWGLALAALLALVGLVAGVRLVRRPDGFNRGVWAIALAACTPVLAVMLLAGMGAT</sequence>
<dbReference type="AlphaFoldDB" id="A0A3N1ZR10"/>
<protein>
    <submittedName>
        <fullName evidence="2">Uncharacterized protein</fullName>
    </submittedName>
</protein>
<keyword evidence="1" id="KW-0472">Membrane</keyword>
<feature type="transmembrane region" description="Helical" evidence="1">
    <location>
        <begin position="105"/>
        <end position="124"/>
    </location>
</feature>
<evidence type="ECO:0000313" key="2">
    <source>
        <dbReference type="EMBL" id="ROR53331.1"/>
    </source>
</evidence>
<comment type="caution">
    <text evidence="2">The sequence shown here is derived from an EMBL/GenBank/DDBJ whole genome shotgun (WGS) entry which is preliminary data.</text>
</comment>
<dbReference type="RefSeq" id="WP_143813975.1">
    <property type="nucleotide sequence ID" value="NZ_RKHG01000001.1"/>
</dbReference>
<feature type="transmembrane region" description="Helical" evidence="1">
    <location>
        <begin position="19"/>
        <end position="39"/>
    </location>
</feature>
<reference evidence="2 3" key="1">
    <citation type="submission" date="2018-11" db="EMBL/GenBank/DDBJ databases">
        <title>Sequencing the genomes of 1000 actinobacteria strains.</title>
        <authorList>
            <person name="Klenk H.-P."/>
        </authorList>
    </citation>
    <scope>NUCLEOTIDE SEQUENCE [LARGE SCALE GENOMIC DNA]</scope>
    <source>
        <strain evidence="2 3">DSM 10546</strain>
    </source>
</reference>
<evidence type="ECO:0000256" key="1">
    <source>
        <dbReference type="SAM" id="Phobius"/>
    </source>
</evidence>
<keyword evidence="1" id="KW-1133">Transmembrane helix</keyword>
<dbReference type="EMBL" id="RKHG01000001">
    <property type="protein sequence ID" value="ROR53331.1"/>
    <property type="molecule type" value="Genomic_DNA"/>
</dbReference>
<organism evidence="2 3">
    <name type="scientific">Luteococcus japonicus</name>
    <dbReference type="NCBI Taxonomy" id="33984"/>
    <lineage>
        <taxon>Bacteria</taxon>
        <taxon>Bacillati</taxon>
        <taxon>Actinomycetota</taxon>
        <taxon>Actinomycetes</taxon>
        <taxon>Propionibacteriales</taxon>
        <taxon>Propionibacteriaceae</taxon>
        <taxon>Luteococcus</taxon>
    </lineage>
</organism>
<proteinExistence type="predicted"/>
<name>A0A3N1ZR10_9ACTN</name>
<dbReference type="Proteomes" id="UP000275749">
    <property type="component" value="Unassembled WGS sequence"/>
</dbReference>
<keyword evidence="1" id="KW-0812">Transmembrane</keyword>
<gene>
    <name evidence="2" type="ORF">EDD41_0471</name>
</gene>
<accession>A0A3N1ZR10</accession>